<gene>
    <name evidence="6" type="ORF">ACEZDB_23040</name>
</gene>
<evidence type="ECO:0000256" key="3">
    <source>
        <dbReference type="ARBA" id="ARBA00022801"/>
    </source>
</evidence>
<name>A0ABV6X5G3_9ACTN</name>
<sequence>MSETHRNPAGAPEPGAYPYPSGEGTGAEPTTPLPPIPGHAPTVHHAAEPAPKKPSRLRRPMALVAAVALVSALAGGVAGGVISADRTKTGDYSTAAVVTSDSKSTSNTAAIAAAVSPATVQITVTSGNSEDIGTGIVLTSTGQILTNYHVISSAVSDSSASIKITFSDGKTATGSIVGTDAGLDVSVIKADNVSGLKTASLGDSGQVAIGDSVVAIGNPDGLTGTVTSGIVSALNRKVTVDVSESTVQQNGGYGFPSWQGEQGGSGLGGSSGGSSGTQTATYSAIQTDASLNPGNSGGPLLNSSGQVIGINASMYNSSSSGGGSSSSQAGSVGLGFAIPINAVKAVLPQLQAGQNITG</sequence>
<dbReference type="GO" id="GO:0006508">
    <property type="term" value="P:proteolysis"/>
    <property type="evidence" value="ECO:0007669"/>
    <property type="project" value="UniProtKB-KW"/>
</dbReference>
<feature type="region of interest" description="Disordered" evidence="4">
    <location>
        <begin position="249"/>
        <end position="279"/>
    </location>
</feature>
<dbReference type="PANTHER" id="PTHR43343">
    <property type="entry name" value="PEPTIDASE S12"/>
    <property type="match status" value="1"/>
</dbReference>
<evidence type="ECO:0000256" key="5">
    <source>
        <dbReference type="SAM" id="Phobius"/>
    </source>
</evidence>
<proteinExistence type="inferred from homology"/>
<feature type="transmembrane region" description="Helical" evidence="5">
    <location>
        <begin position="61"/>
        <end position="82"/>
    </location>
</feature>
<evidence type="ECO:0000313" key="7">
    <source>
        <dbReference type="Proteomes" id="UP001592530"/>
    </source>
</evidence>
<dbReference type="EMBL" id="JBHEZY010000009">
    <property type="protein sequence ID" value="MFC1433527.1"/>
    <property type="molecule type" value="Genomic_DNA"/>
</dbReference>
<evidence type="ECO:0000256" key="1">
    <source>
        <dbReference type="ARBA" id="ARBA00010541"/>
    </source>
</evidence>
<keyword evidence="5" id="KW-0472">Membrane</keyword>
<dbReference type="GO" id="GO:0008233">
    <property type="term" value="F:peptidase activity"/>
    <property type="evidence" value="ECO:0007669"/>
    <property type="project" value="UniProtKB-KW"/>
</dbReference>
<feature type="compositionally biased region" description="Gly residues" evidence="4">
    <location>
        <begin position="261"/>
        <end position="275"/>
    </location>
</feature>
<dbReference type="InterPro" id="IPR051201">
    <property type="entry name" value="Chloro_Bact_Ser_Proteases"/>
</dbReference>
<evidence type="ECO:0000256" key="2">
    <source>
        <dbReference type="ARBA" id="ARBA00022670"/>
    </source>
</evidence>
<dbReference type="InterPro" id="IPR043504">
    <property type="entry name" value="Peptidase_S1_PA_chymotrypsin"/>
</dbReference>
<dbReference type="SUPFAM" id="SSF50494">
    <property type="entry name" value="Trypsin-like serine proteases"/>
    <property type="match status" value="1"/>
</dbReference>
<comment type="caution">
    <text evidence="6">The sequence shown here is derived from an EMBL/GenBank/DDBJ whole genome shotgun (WGS) entry which is preliminary data.</text>
</comment>
<dbReference type="Gene3D" id="2.40.10.10">
    <property type="entry name" value="Trypsin-like serine proteases"/>
    <property type="match status" value="2"/>
</dbReference>
<feature type="compositionally biased region" description="Low complexity" evidence="4">
    <location>
        <begin position="8"/>
        <end position="22"/>
    </location>
</feature>
<accession>A0ABV6X5G3</accession>
<organism evidence="6 7">
    <name type="scientific">Streptacidiphilus alkalitolerans</name>
    <dbReference type="NCBI Taxonomy" id="3342712"/>
    <lineage>
        <taxon>Bacteria</taxon>
        <taxon>Bacillati</taxon>
        <taxon>Actinomycetota</taxon>
        <taxon>Actinomycetes</taxon>
        <taxon>Kitasatosporales</taxon>
        <taxon>Streptomycetaceae</taxon>
        <taxon>Streptacidiphilus</taxon>
    </lineage>
</organism>
<dbReference type="EC" id="3.4.21.-" evidence="6"/>
<keyword evidence="5" id="KW-1133">Transmembrane helix</keyword>
<protein>
    <submittedName>
        <fullName evidence="6">S1C family serine protease</fullName>
        <ecNumber evidence="6">3.4.21.-</ecNumber>
    </submittedName>
</protein>
<dbReference type="PRINTS" id="PR00834">
    <property type="entry name" value="PROTEASES2C"/>
</dbReference>
<dbReference type="RefSeq" id="WP_380555623.1">
    <property type="nucleotide sequence ID" value="NZ_JBHEZY010000009.1"/>
</dbReference>
<comment type="similarity">
    <text evidence="1">Belongs to the peptidase S1C family.</text>
</comment>
<keyword evidence="2 6" id="KW-0645">Protease</keyword>
<evidence type="ECO:0000313" key="6">
    <source>
        <dbReference type="EMBL" id="MFC1433527.1"/>
    </source>
</evidence>
<keyword evidence="5" id="KW-0812">Transmembrane</keyword>
<reference evidence="6 7" key="1">
    <citation type="submission" date="2024-09" db="EMBL/GenBank/DDBJ databases">
        <authorList>
            <person name="Lee S.D."/>
        </authorList>
    </citation>
    <scope>NUCLEOTIDE SEQUENCE [LARGE SCALE GENOMIC DNA]</scope>
    <source>
        <strain evidence="6 7">N1-3</strain>
    </source>
</reference>
<dbReference type="Proteomes" id="UP001592530">
    <property type="component" value="Unassembled WGS sequence"/>
</dbReference>
<evidence type="ECO:0000256" key="4">
    <source>
        <dbReference type="SAM" id="MobiDB-lite"/>
    </source>
</evidence>
<dbReference type="Pfam" id="PF13365">
    <property type="entry name" value="Trypsin_2"/>
    <property type="match status" value="1"/>
</dbReference>
<dbReference type="InterPro" id="IPR009003">
    <property type="entry name" value="Peptidase_S1_PA"/>
</dbReference>
<keyword evidence="3 6" id="KW-0378">Hydrolase</keyword>
<feature type="region of interest" description="Disordered" evidence="4">
    <location>
        <begin position="1"/>
        <end position="56"/>
    </location>
</feature>
<dbReference type="InterPro" id="IPR001940">
    <property type="entry name" value="Peptidase_S1C"/>
</dbReference>
<dbReference type="PANTHER" id="PTHR43343:SF3">
    <property type="entry name" value="PROTEASE DO-LIKE 8, CHLOROPLASTIC"/>
    <property type="match status" value="1"/>
</dbReference>